<feature type="non-terminal residue" evidence="1">
    <location>
        <position position="1"/>
    </location>
</feature>
<evidence type="ECO:0000313" key="2">
    <source>
        <dbReference type="Proteomes" id="UP000078542"/>
    </source>
</evidence>
<dbReference type="EMBL" id="KQ978127">
    <property type="protein sequence ID" value="KYM96861.1"/>
    <property type="molecule type" value="Genomic_DNA"/>
</dbReference>
<proteinExistence type="predicted"/>
<dbReference type="AlphaFoldDB" id="A0A151IB67"/>
<organism evidence="1 2">
    <name type="scientific">Cyphomyrmex costatus</name>
    <dbReference type="NCBI Taxonomy" id="456900"/>
    <lineage>
        <taxon>Eukaryota</taxon>
        <taxon>Metazoa</taxon>
        <taxon>Ecdysozoa</taxon>
        <taxon>Arthropoda</taxon>
        <taxon>Hexapoda</taxon>
        <taxon>Insecta</taxon>
        <taxon>Pterygota</taxon>
        <taxon>Neoptera</taxon>
        <taxon>Endopterygota</taxon>
        <taxon>Hymenoptera</taxon>
        <taxon>Apocrita</taxon>
        <taxon>Aculeata</taxon>
        <taxon>Formicoidea</taxon>
        <taxon>Formicidae</taxon>
        <taxon>Myrmicinae</taxon>
        <taxon>Cyphomyrmex</taxon>
    </lineage>
</organism>
<keyword evidence="2" id="KW-1185">Reference proteome</keyword>
<reference evidence="1 2" key="1">
    <citation type="submission" date="2016-03" db="EMBL/GenBank/DDBJ databases">
        <title>Cyphomyrmex costatus WGS genome.</title>
        <authorList>
            <person name="Nygaard S."/>
            <person name="Hu H."/>
            <person name="Boomsma J."/>
            <person name="Zhang G."/>
        </authorList>
    </citation>
    <scope>NUCLEOTIDE SEQUENCE [LARGE SCALE GENOMIC DNA]</scope>
    <source>
        <strain evidence="1">MS0001</strain>
        <tissue evidence="1">Whole body</tissue>
    </source>
</reference>
<protein>
    <submittedName>
        <fullName evidence="1">Uncharacterized protein</fullName>
    </submittedName>
</protein>
<evidence type="ECO:0000313" key="1">
    <source>
        <dbReference type="EMBL" id="KYM96861.1"/>
    </source>
</evidence>
<accession>A0A151IB67</accession>
<gene>
    <name evidence="1" type="ORF">ALC62_12471</name>
</gene>
<dbReference type="Proteomes" id="UP000078542">
    <property type="component" value="Unassembled WGS sequence"/>
</dbReference>
<name>A0A151IB67_9HYME</name>
<sequence length="70" mass="8217">LPYIEEITEKFKSFINYIYLESMDTLSFNEESVYPEAIPFDDVSESDFEELVKKTAMDIGIEYETNAVQF</sequence>